<evidence type="ECO:0000313" key="2">
    <source>
        <dbReference type="Proteomes" id="UP000824533"/>
    </source>
</evidence>
<comment type="caution">
    <text evidence="1">The sequence shown here is derived from an EMBL/GenBank/DDBJ whole genome shotgun (WGS) entry which is preliminary data.</text>
</comment>
<evidence type="ECO:0000313" key="1">
    <source>
        <dbReference type="EMBL" id="KAJ0184009.1"/>
    </source>
</evidence>
<organism evidence="1 2">
    <name type="scientific">Dendrolimus kikuchii</name>
    <dbReference type="NCBI Taxonomy" id="765133"/>
    <lineage>
        <taxon>Eukaryota</taxon>
        <taxon>Metazoa</taxon>
        <taxon>Ecdysozoa</taxon>
        <taxon>Arthropoda</taxon>
        <taxon>Hexapoda</taxon>
        <taxon>Insecta</taxon>
        <taxon>Pterygota</taxon>
        <taxon>Neoptera</taxon>
        <taxon>Endopterygota</taxon>
        <taxon>Lepidoptera</taxon>
        <taxon>Glossata</taxon>
        <taxon>Ditrysia</taxon>
        <taxon>Bombycoidea</taxon>
        <taxon>Lasiocampidae</taxon>
        <taxon>Dendrolimus</taxon>
    </lineage>
</organism>
<keyword evidence="2" id="KW-1185">Reference proteome</keyword>
<reference evidence="1 2" key="1">
    <citation type="journal article" date="2021" name="Front. Genet.">
        <title>Chromosome-Level Genome Assembly Reveals Significant Gene Expansion in the Toll and IMD Signaling Pathways of Dendrolimus kikuchii.</title>
        <authorList>
            <person name="Zhou J."/>
            <person name="Wu P."/>
            <person name="Xiong Z."/>
            <person name="Liu N."/>
            <person name="Zhao N."/>
            <person name="Ji M."/>
            <person name="Qiu Y."/>
            <person name="Yang B."/>
        </authorList>
    </citation>
    <scope>NUCLEOTIDE SEQUENCE [LARGE SCALE GENOMIC DNA]</scope>
    <source>
        <strain evidence="1">Ann1</strain>
    </source>
</reference>
<accession>A0ACC1DJ52</accession>
<dbReference type="Proteomes" id="UP000824533">
    <property type="component" value="Linkage Group LG01"/>
</dbReference>
<gene>
    <name evidence="1" type="ORF">K1T71_000432</name>
</gene>
<name>A0ACC1DJ52_9NEOP</name>
<dbReference type="EMBL" id="CM034387">
    <property type="protein sequence ID" value="KAJ0184009.1"/>
    <property type="molecule type" value="Genomic_DNA"/>
</dbReference>
<protein>
    <submittedName>
        <fullName evidence="1">Uncharacterized protein</fullName>
    </submittedName>
</protein>
<proteinExistence type="predicted"/>
<sequence>MYQRNSYLHASYYEYDHGCSIIPQKDVLNIDIPGGSFVDSLRRWWHNLFLLSCTDERCPRYYTSTHTMRMERVKQFRRYRNRIHPLSKFRNAWDCIMLCVFTLNIINFHHNSSPTIGQLFRPFYYSAVINDLLIMVDLVVNMKTGYIDQESRKIVLQFKKRLVNYCSTKLFLHFASAIPLQMLMFLRLGKKVYSDKCKLNIFIYSLRILNIFRLYRLFEASTYLNREKSSVKVTHFFKFFRICLVSFLSMLVYNSFHETVSFLSIEINEAVDLTTFHGTLIKSKYVKGNITRDVQFLMLELSKTWKSLLLFSFGFNLLGHHLDRLAFIGSYCIATIFHLWCLIECYAFISQTNYTEDKKLLLKGVSLAMVHCKQLPDTMCTKISKYFNYTMSWVREVEKKNGLYNNLPYSVKKEIMLTCYRRHIMRVPYFSQWPNDIIDDLVMLLKQNIYLTNDVVVESGIQGDGLVIVECGMMAVYSTEGIETGHLIDGDYFGELSLVTDKELQMSNVVAITPCKVLILNKVVFRKYMRDHAHLFFEMKQILQDKYYTAIRSGASLRTKIERAE</sequence>